<name>C1MSP8_MICPC</name>
<dbReference type="GO" id="GO:0008080">
    <property type="term" value="F:N-acetyltransferase activity"/>
    <property type="evidence" value="ECO:0007669"/>
    <property type="project" value="TreeGrafter"/>
</dbReference>
<dbReference type="CDD" id="cd04301">
    <property type="entry name" value="NAT_SF"/>
    <property type="match status" value="1"/>
</dbReference>
<dbReference type="InterPro" id="IPR016181">
    <property type="entry name" value="Acyl_CoA_acyltransferase"/>
</dbReference>
<dbReference type="Gene3D" id="3.40.630.30">
    <property type="match status" value="1"/>
</dbReference>
<reference evidence="3 4" key="1">
    <citation type="journal article" date="2009" name="Science">
        <title>Green evolution and dynamic adaptations revealed by genomes of the marine picoeukaryotes Micromonas.</title>
        <authorList>
            <person name="Worden A.Z."/>
            <person name="Lee J.H."/>
            <person name="Mock T."/>
            <person name="Rouze P."/>
            <person name="Simmons M.P."/>
            <person name="Aerts A.L."/>
            <person name="Allen A.E."/>
            <person name="Cuvelier M.L."/>
            <person name="Derelle E."/>
            <person name="Everett M.V."/>
            <person name="Foulon E."/>
            <person name="Grimwood J."/>
            <person name="Gundlach H."/>
            <person name="Henrissat B."/>
            <person name="Napoli C."/>
            <person name="McDonald S.M."/>
            <person name="Parker M.S."/>
            <person name="Rombauts S."/>
            <person name="Salamov A."/>
            <person name="Von Dassow P."/>
            <person name="Badger J.H."/>
            <person name="Coutinho P.M."/>
            <person name="Demir E."/>
            <person name="Dubchak I."/>
            <person name="Gentemann C."/>
            <person name="Eikrem W."/>
            <person name="Gready J.E."/>
            <person name="John U."/>
            <person name="Lanier W."/>
            <person name="Lindquist E.A."/>
            <person name="Lucas S."/>
            <person name="Mayer K.F."/>
            <person name="Moreau H."/>
            <person name="Not F."/>
            <person name="Otillar R."/>
            <person name="Panaud O."/>
            <person name="Pangilinan J."/>
            <person name="Paulsen I."/>
            <person name="Piegu B."/>
            <person name="Poliakov A."/>
            <person name="Robbens S."/>
            <person name="Schmutz J."/>
            <person name="Toulza E."/>
            <person name="Wyss T."/>
            <person name="Zelensky A."/>
            <person name="Zhou K."/>
            <person name="Armbrust E.V."/>
            <person name="Bhattacharya D."/>
            <person name="Goodenough U.W."/>
            <person name="Van de Peer Y."/>
            <person name="Grigoriev I.V."/>
        </authorList>
    </citation>
    <scope>NUCLEOTIDE SEQUENCE [LARGE SCALE GENOMIC DNA]</scope>
    <source>
        <strain evidence="3 4">CCMP1545</strain>
    </source>
</reference>
<dbReference type="GO" id="GO:0007064">
    <property type="term" value="P:mitotic sister chromatid cohesion"/>
    <property type="evidence" value="ECO:0007669"/>
    <property type="project" value="TreeGrafter"/>
</dbReference>
<organism evidence="4">
    <name type="scientific">Micromonas pusilla (strain CCMP1545)</name>
    <name type="common">Picoplanktonic green alga</name>
    <dbReference type="NCBI Taxonomy" id="564608"/>
    <lineage>
        <taxon>Eukaryota</taxon>
        <taxon>Viridiplantae</taxon>
        <taxon>Chlorophyta</taxon>
        <taxon>Mamiellophyceae</taxon>
        <taxon>Mamiellales</taxon>
        <taxon>Mamiellaceae</taxon>
        <taxon>Micromonas</taxon>
    </lineage>
</organism>
<feature type="compositionally biased region" description="Low complexity" evidence="1">
    <location>
        <begin position="7"/>
        <end position="34"/>
    </location>
</feature>
<dbReference type="InterPro" id="IPR051556">
    <property type="entry name" value="N-term/lysine_N-AcTrnsfr"/>
</dbReference>
<dbReference type="EMBL" id="GG663739">
    <property type="protein sequence ID" value="EEH57169.1"/>
    <property type="molecule type" value="Genomic_DNA"/>
</dbReference>
<feature type="compositionally biased region" description="Low complexity" evidence="1">
    <location>
        <begin position="242"/>
        <end position="258"/>
    </location>
</feature>
<evidence type="ECO:0000256" key="1">
    <source>
        <dbReference type="SAM" id="MobiDB-lite"/>
    </source>
</evidence>
<accession>C1MSP8</accession>
<proteinExistence type="predicted"/>
<dbReference type="SUPFAM" id="SSF55729">
    <property type="entry name" value="Acyl-CoA N-acyltransferases (Nat)"/>
    <property type="match status" value="1"/>
</dbReference>
<dbReference type="STRING" id="564608.C1MSP8"/>
<feature type="region of interest" description="Disordered" evidence="1">
    <location>
        <begin position="242"/>
        <end position="264"/>
    </location>
</feature>
<dbReference type="GeneID" id="9683779"/>
<feature type="region of interest" description="Disordered" evidence="1">
    <location>
        <begin position="1"/>
        <end position="73"/>
    </location>
</feature>
<dbReference type="GO" id="GO:0031415">
    <property type="term" value="C:NatA complex"/>
    <property type="evidence" value="ECO:0007669"/>
    <property type="project" value="TreeGrafter"/>
</dbReference>
<dbReference type="PROSITE" id="PS51186">
    <property type="entry name" value="GNAT"/>
    <property type="match status" value="1"/>
</dbReference>
<keyword evidence="3" id="KW-0808">Transferase</keyword>
<dbReference type="OMA" id="AYVSCMC"/>
<keyword evidence="4" id="KW-1185">Reference proteome</keyword>
<dbReference type="OrthoDB" id="1912023at2759"/>
<dbReference type="InterPro" id="IPR000182">
    <property type="entry name" value="GNAT_dom"/>
</dbReference>
<evidence type="ECO:0000313" key="3">
    <source>
        <dbReference type="EMBL" id="EEH57169.1"/>
    </source>
</evidence>
<dbReference type="PANTHER" id="PTHR42919:SF20">
    <property type="entry name" value="GCN5-RELATED N-ACETYLTRANSFERASE 10, CHLOROPLASTIC"/>
    <property type="match status" value="1"/>
</dbReference>
<dbReference type="KEGG" id="mpp:MICPUCDRAFT_57773"/>
<sequence>MSCASCRAPRAPTASSSRRGRASPSSRSPPASRPSARRDLASTAARGEKCVRRRRDAVATDASPAGTLVLTSPEGWDVSYGTETQLSEISDVQATSFFEPSALPLLDPFLLESFRGDVSTTLGRKYEYLDSRRFAPLVTTASRDDEDESSATRRWPSNASSDERPRPVVGVVELSIQRDDDVLKFLSNAASKFSPCYGDDGDDACDAASGDDWNDGLGTNGGDMQRWADARRARMNAEEDAAAAATTATTTRAPTRSPRPGRWRGGAPADEYAYVSCMCVADAYRRRGIADALMNAAEEITLRWGYDVACLHVYQRNAGAIALYRRRGYEIVDDGCPPFDAMLGKRRFLMMKRLRGRVVGEEYQDID</sequence>
<feature type="domain" description="N-acetyltransferase" evidence="2">
    <location>
        <begin position="268"/>
        <end position="355"/>
    </location>
</feature>
<dbReference type="AlphaFoldDB" id="C1MSP8"/>
<dbReference type="RefSeq" id="XP_003058714.1">
    <property type="nucleotide sequence ID" value="XM_003058668.1"/>
</dbReference>
<gene>
    <name evidence="3" type="ORF">MICPUCDRAFT_57773</name>
</gene>
<dbReference type="Pfam" id="PF00583">
    <property type="entry name" value="Acetyltransf_1"/>
    <property type="match status" value="1"/>
</dbReference>
<dbReference type="PANTHER" id="PTHR42919">
    <property type="entry name" value="N-ALPHA-ACETYLTRANSFERASE"/>
    <property type="match status" value="1"/>
</dbReference>
<evidence type="ECO:0000313" key="4">
    <source>
        <dbReference type="Proteomes" id="UP000001876"/>
    </source>
</evidence>
<protein>
    <submittedName>
        <fullName evidence="3">N-acetyltransferase</fullName>
    </submittedName>
</protein>
<evidence type="ECO:0000259" key="2">
    <source>
        <dbReference type="PROSITE" id="PS51186"/>
    </source>
</evidence>
<feature type="region of interest" description="Disordered" evidence="1">
    <location>
        <begin position="140"/>
        <end position="166"/>
    </location>
</feature>
<dbReference type="eggNOG" id="ENOG502QSHD">
    <property type="taxonomic scope" value="Eukaryota"/>
</dbReference>
<feature type="compositionally biased region" description="Basic and acidic residues" evidence="1">
    <location>
        <begin position="36"/>
        <end position="50"/>
    </location>
</feature>
<dbReference type="Proteomes" id="UP000001876">
    <property type="component" value="Unassembled WGS sequence"/>
</dbReference>